<dbReference type="GO" id="GO:0016887">
    <property type="term" value="F:ATP hydrolysis activity"/>
    <property type="evidence" value="ECO:0007669"/>
    <property type="project" value="UniProtKB-UniRule"/>
</dbReference>
<dbReference type="Proteomes" id="UP000886070">
    <property type="component" value="Unassembled WGS sequence"/>
</dbReference>
<dbReference type="InterPro" id="IPR019591">
    <property type="entry name" value="Mrp/NBP35_ATP-bd"/>
</dbReference>
<evidence type="ECO:0000256" key="6">
    <source>
        <dbReference type="HAMAP-Rule" id="MF_02040"/>
    </source>
</evidence>
<reference evidence="7" key="1">
    <citation type="journal article" date="2020" name="mSystems">
        <title>Genome- and Community-Level Interaction Insights into Carbon Utilization and Element Cycling Functions of Hydrothermarchaeota in Hydrothermal Sediment.</title>
        <authorList>
            <person name="Zhou Z."/>
            <person name="Liu Y."/>
            <person name="Xu W."/>
            <person name="Pan J."/>
            <person name="Luo Z.H."/>
            <person name="Li M."/>
        </authorList>
    </citation>
    <scope>NUCLEOTIDE SEQUENCE [LARGE SCALE GENOMIC DNA]</scope>
    <source>
        <strain evidence="7">HyVt-92</strain>
    </source>
</reference>
<dbReference type="InterPro" id="IPR027417">
    <property type="entry name" value="P-loop_NTPase"/>
</dbReference>
<dbReference type="PANTHER" id="PTHR23264:SF19">
    <property type="entry name" value="CYTOSOLIC FE-S CLUSTER ASSEMBLY FACTOR NUBP2"/>
    <property type="match status" value="1"/>
</dbReference>
<evidence type="ECO:0000256" key="5">
    <source>
        <dbReference type="ARBA" id="ARBA00023014"/>
    </source>
</evidence>
<evidence type="ECO:0000256" key="1">
    <source>
        <dbReference type="ARBA" id="ARBA00022723"/>
    </source>
</evidence>
<evidence type="ECO:0000256" key="4">
    <source>
        <dbReference type="ARBA" id="ARBA00023004"/>
    </source>
</evidence>
<keyword evidence="5 6" id="KW-0411">Iron-sulfur</keyword>
<dbReference type="GO" id="GO:0016226">
    <property type="term" value="P:iron-sulfur cluster assembly"/>
    <property type="evidence" value="ECO:0007669"/>
    <property type="project" value="InterPro"/>
</dbReference>
<comment type="subunit">
    <text evidence="6">Homodimer.</text>
</comment>
<name>A0A7V5M0J1_UNCAE</name>
<dbReference type="HAMAP" id="MF_02040">
    <property type="entry name" value="Mrp_NBP35"/>
    <property type="match status" value="1"/>
</dbReference>
<evidence type="ECO:0000256" key="3">
    <source>
        <dbReference type="ARBA" id="ARBA00022840"/>
    </source>
</evidence>
<keyword evidence="1 6" id="KW-0479">Metal-binding</keyword>
<keyword evidence="3 6" id="KW-0067">ATP-binding</keyword>
<dbReference type="PROSITE" id="PS01215">
    <property type="entry name" value="MRP"/>
    <property type="match status" value="1"/>
</dbReference>
<dbReference type="GO" id="GO:0140663">
    <property type="term" value="F:ATP-dependent FeS chaperone activity"/>
    <property type="evidence" value="ECO:0007669"/>
    <property type="project" value="InterPro"/>
</dbReference>
<comment type="function">
    <text evidence="6">Binds and transfers iron-sulfur (Fe-S) clusters to target apoproteins. Can hydrolyze ATP.</text>
</comment>
<sequence>MREKNEAVASQKTQQEKIKENMKRIFHKLIIISGKGGVGKSTVATNLAFSLALKEKKVGLLDVDIHGPNVPKMVGAEGKKLGVLPDGKIEPIFVPPGVKVISISPLLKDSDTPVIWRGPLKMKAISQFLADVDWGELDYLIVDSPPGTGDEPLSVAQLIPSLTGAIIVTTPQEVALLDAKKAVNFARALNIPIIGIIENMSWFVCPKCGERIELFKTGGGEKAAQKLGITFLGKVPFDPDIVKSGDRGEPFVFAHKESTTCGYMEEIVNNILKKAEGENL</sequence>
<dbReference type="EMBL" id="DRTT01000164">
    <property type="protein sequence ID" value="HHF99017.1"/>
    <property type="molecule type" value="Genomic_DNA"/>
</dbReference>
<dbReference type="GO" id="GO:0005524">
    <property type="term" value="F:ATP binding"/>
    <property type="evidence" value="ECO:0007669"/>
    <property type="project" value="UniProtKB-UniRule"/>
</dbReference>
<dbReference type="PANTHER" id="PTHR23264">
    <property type="entry name" value="NUCLEOTIDE-BINDING PROTEIN NBP35 YEAST -RELATED"/>
    <property type="match status" value="1"/>
</dbReference>
<dbReference type="AlphaFoldDB" id="A0A7V5M0J1"/>
<dbReference type="GO" id="GO:0046872">
    <property type="term" value="F:metal ion binding"/>
    <property type="evidence" value="ECO:0007669"/>
    <property type="project" value="UniProtKB-KW"/>
</dbReference>
<gene>
    <name evidence="7" type="ORF">ENL39_05990</name>
</gene>
<proteinExistence type="inferred from homology"/>
<evidence type="ECO:0000313" key="7">
    <source>
        <dbReference type="EMBL" id="HHF99017.1"/>
    </source>
</evidence>
<dbReference type="SUPFAM" id="SSF52540">
    <property type="entry name" value="P-loop containing nucleoside triphosphate hydrolases"/>
    <property type="match status" value="1"/>
</dbReference>
<dbReference type="Gene3D" id="3.40.50.300">
    <property type="entry name" value="P-loop containing nucleotide triphosphate hydrolases"/>
    <property type="match status" value="1"/>
</dbReference>
<dbReference type="GO" id="GO:0005829">
    <property type="term" value="C:cytosol"/>
    <property type="evidence" value="ECO:0007669"/>
    <property type="project" value="TreeGrafter"/>
</dbReference>
<feature type="binding site" evidence="6">
    <location>
        <begin position="34"/>
        <end position="41"/>
    </location>
    <ligand>
        <name>ATP</name>
        <dbReference type="ChEBI" id="CHEBI:30616"/>
    </ligand>
</feature>
<comment type="similarity">
    <text evidence="6">Belongs to the Mrp/NBP35 ATP-binding proteins family.</text>
</comment>
<protein>
    <recommendedName>
        <fullName evidence="6">Iron-sulfur cluster carrier protein</fullName>
    </recommendedName>
</protein>
<dbReference type="GO" id="GO:0051536">
    <property type="term" value="F:iron-sulfur cluster binding"/>
    <property type="evidence" value="ECO:0007669"/>
    <property type="project" value="UniProtKB-UniRule"/>
</dbReference>
<dbReference type="InterPro" id="IPR033756">
    <property type="entry name" value="YlxH/NBP35"/>
</dbReference>
<dbReference type="Pfam" id="PF10609">
    <property type="entry name" value="ParA"/>
    <property type="match status" value="1"/>
</dbReference>
<keyword evidence="2 6" id="KW-0547">Nucleotide-binding</keyword>
<organism evidence="7">
    <name type="scientific">Aerophobetes bacterium</name>
    <dbReference type="NCBI Taxonomy" id="2030807"/>
    <lineage>
        <taxon>Bacteria</taxon>
        <taxon>Candidatus Aerophobota</taxon>
    </lineage>
</organism>
<comment type="caution">
    <text evidence="7">The sequence shown here is derived from an EMBL/GenBank/DDBJ whole genome shotgun (WGS) entry which is preliminary data.</text>
</comment>
<dbReference type="CDD" id="cd02037">
    <property type="entry name" value="Mrp_NBP35"/>
    <property type="match status" value="1"/>
</dbReference>
<evidence type="ECO:0000256" key="2">
    <source>
        <dbReference type="ARBA" id="ARBA00022741"/>
    </source>
</evidence>
<keyword evidence="6" id="KW-0378">Hydrolase</keyword>
<dbReference type="FunFam" id="3.40.50.300:FF:001119">
    <property type="entry name" value="Iron-sulfur cluster carrier protein"/>
    <property type="match status" value="1"/>
</dbReference>
<keyword evidence="4 6" id="KW-0408">Iron</keyword>
<dbReference type="InterPro" id="IPR000808">
    <property type="entry name" value="Mrp-like_CS"/>
</dbReference>
<accession>A0A7V5M0J1</accession>